<dbReference type="InterPro" id="IPR053745">
    <property type="entry name" value="Viral_Tail_Comp_sf"/>
</dbReference>
<dbReference type="InterPro" id="IPR021508">
    <property type="entry name" value="Gp17-like"/>
</dbReference>
<evidence type="ECO:0000313" key="2">
    <source>
        <dbReference type="Proteomes" id="UP001204068"/>
    </source>
</evidence>
<organism evidence="1 2">
    <name type="scientific">Mammaliicoccus sciuri</name>
    <name type="common">Staphylococcus sciuri</name>
    <dbReference type="NCBI Taxonomy" id="1296"/>
    <lineage>
        <taxon>Bacteria</taxon>
        <taxon>Bacillati</taxon>
        <taxon>Bacillota</taxon>
        <taxon>Bacilli</taxon>
        <taxon>Bacillales</taxon>
        <taxon>Staphylococcaceae</taxon>
        <taxon>Mammaliicoccus</taxon>
    </lineage>
</organism>
<dbReference type="Pfam" id="PF11367">
    <property type="entry name" value="Tail_completion_gp17"/>
    <property type="match status" value="1"/>
</dbReference>
<gene>
    <name evidence="1" type="ORF">NQ032_15460</name>
</gene>
<evidence type="ECO:0000313" key="1">
    <source>
        <dbReference type="EMBL" id="MCQ9305007.1"/>
    </source>
</evidence>
<dbReference type="EMBL" id="JANILD010000010">
    <property type="protein sequence ID" value="MCQ9305007.1"/>
    <property type="molecule type" value="Genomic_DNA"/>
</dbReference>
<protein>
    <submittedName>
        <fullName evidence="1">DUF3168 domain-containing protein</fullName>
    </submittedName>
</protein>
<dbReference type="AlphaFoldDB" id="A0AAW5LHW2"/>
<reference evidence="1" key="1">
    <citation type="submission" date="2022-07" db="EMBL/GenBank/DDBJ databases">
        <title>Bacterial species isolated from the porcine tonsil microbiota.</title>
        <authorList>
            <person name="Oliveira I.M.F."/>
        </authorList>
    </citation>
    <scope>NUCLEOTIDE SEQUENCE</scope>
    <source>
        <strain evidence="1">8QC2O2</strain>
    </source>
</reference>
<dbReference type="RefSeq" id="WP_239771889.1">
    <property type="nucleotide sequence ID" value="NZ_JAMZGG010000010.1"/>
</dbReference>
<comment type="caution">
    <text evidence="1">The sequence shown here is derived from an EMBL/GenBank/DDBJ whole genome shotgun (WGS) entry which is preliminary data.</text>
</comment>
<dbReference type="Gene3D" id="3.30.2000.30">
    <property type="match status" value="1"/>
</dbReference>
<sequence length="141" mass="16439">MRWVSVEPELFVKIYNNLKSSATIDMLVGGRVFDCVQKDAVYPYIVVGETNVTERPSMNGMRETVAVTLHVYSQATTTYQTRDILKYLNILARENIDIEDYELDWVQKDNSDVFIDIDQFTKHGVLRLLFRFRHKTLQEGV</sequence>
<name>A0AAW5LHW2_MAMSC</name>
<dbReference type="Proteomes" id="UP001204068">
    <property type="component" value="Unassembled WGS sequence"/>
</dbReference>
<accession>A0AAW5LHW2</accession>
<proteinExistence type="predicted"/>